<dbReference type="AlphaFoldDB" id="A0A4Z2G4E2"/>
<accession>A0A4Z2G4E2</accession>
<gene>
    <name evidence="3" type="primary">FOLH1</name>
    <name evidence="3" type="ORF">EYF80_041838</name>
</gene>
<dbReference type="PANTHER" id="PTHR10404:SF36">
    <property type="entry name" value="GLUTAMATE CARBOXYPEPTIDASE 2"/>
    <property type="match status" value="1"/>
</dbReference>
<keyword evidence="3" id="KW-0121">Carboxypeptidase</keyword>
<dbReference type="OrthoDB" id="5841748at2759"/>
<dbReference type="InterPro" id="IPR046450">
    <property type="entry name" value="PA_dom_sf"/>
</dbReference>
<feature type="region of interest" description="Disordered" evidence="2">
    <location>
        <begin position="1"/>
        <end position="86"/>
    </location>
</feature>
<comment type="caution">
    <text evidence="3">The sequence shown here is derived from an EMBL/GenBank/DDBJ whole genome shotgun (WGS) entry which is preliminary data.</text>
</comment>
<keyword evidence="3" id="KW-0378">Hydrolase</keyword>
<evidence type="ECO:0000313" key="4">
    <source>
        <dbReference type="Proteomes" id="UP000314294"/>
    </source>
</evidence>
<name>A0A4Z2G4E2_9TELE</name>
<dbReference type="PANTHER" id="PTHR10404">
    <property type="entry name" value="N-ACETYLATED-ALPHA-LINKED ACIDIC DIPEPTIDASE"/>
    <property type="match status" value="1"/>
</dbReference>
<dbReference type="GO" id="GO:0004180">
    <property type="term" value="F:carboxypeptidase activity"/>
    <property type="evidence" value="ECO:0007669"/>
    <property type="project" value="UniProtKB-KW"/>
</dbReference>
<protein>
    <submittedName>
        <fullName evidence="3">Glutamate carboxypeptidase 2</fullName>
    </submittedName>
</protein>
<reference evidence="3 4" key="1">
    <citation type="submission" date="2019-03" db="EMBL/GenBank/DDBJ databases">
        <title>First draft genome of Liparis tanakae, snailfish: a comprehensive survey of snailfish specific genes.</title>
        <authorList>
            <person name="Kim W."/>
            <person name="Song I."/>
            <person name="Jeong J.-H."/>
            <person name="Kim D."/>
            <person name="Kim S."/>
            <person name="Ryu S."/>
            <person name="Song J.Y."/>
            <person name="Lee S.K."/>
        </authorList>
    </citation>
    <scope>NUCLEOTIDE SEQUENCE [LARGE SCALE GENOMIC DNA]</scope>
    <source>
        <tissue evidence="3">Muscle</tissue>
    </source>
</reference>
<evidence type="ECO:0000256" key="2">
    <source>
        <dbReference type="SAM" id="MobiDB-lite"/>
    </source>
</evidence>
<dbReference type="Gene3D" id="3.50.30.30">
    <property type="match status" value="1"/>
</dbReference>
<proteinExistence type="predicted"/>
<keyword evidence="4" id="KW-1185">Reference proteome</keyword>
<dbReference type="InterPro" id="IPR039373">
    <property type="entry name" value="Peptidase_M28B"/>
</dbReference>
<feature type="compositionally biased region" description="Basic and acidic residues" evidence="2">
    <location>
        <begin position="41"/>
        <end position="85"/>
    </location>
</feature>
<dbReference type="Proteomes" id="UP000314294">
    <property type="component" value="Unassembled WGS sequence"/>
</dbReference>
<keyword evidence="1" id="KW-0325">Glycoprotein</keyword>
<dbReference type="EMBL" id="SRLO01000718">
    <property type="protein sequence ID" value="TNN47945.1"/>
    <property type="molecule type" value="Genomic_DNA"/>
</dbReference>
<evidence type="ECO:0000313" key="3">
    <source>
        <dbReference type="EMBL" id="TNN47945.1"/>
    </source>
</evidence>
<organism evidence="3 4">
    <name type="scientific">Liparis tanakae</name>
    <name type="common">Tanaka's snailfish</name>
    <dbReference type="NCBI Taxonomy" id="230148"/>
    <lineage>
        <taxon>Eukaryota</taxon>
        <taxon>Metazoa</taxon>
        <taxon>Chordata</taxon>
        <taxon>Craniata</taxon>
        <taxon>Vertebrata</taxon>
        <taxon>Euteleostomi</taxon>
        <taxon>Actinopterygii</taxon>
        <taxon>Neopterygii</taxon>
        <taxon>Teleostei</taxon>
        <taxon>Neoteleostei</taxon>
        <taxon>Acanthomorphata</taxon>
        <taxon>Eupercaria</taxon>
        <taxon>Perciformes</taxon>
        <taxon>Cottioidei</taxon>
        <taxon>Cottales</taxon>
        <taxon>Liparidae</taxon>
        <taxon>Liparis</taxon>
    </lineage>
</organism>
<sequence>MAAGSISEGCERHLVSAEGTAAVRQERGNIRPRASPPPAELHVRSPQRDAAQRGHAHTEMKTRHESWRNREEPGRTGRNREDPAARARSLSGLVLLHHEEGVQDNLVAPVDCGRDWCLAAGLRHREFTRLPHLAGTEQNLRYAEQIGDEWLEFGLDSVELVPYDVLLSYPNQSQPNYIAIVDRSGSEVFNTSLAEPVPEGYEHVSDIVPPYSAFSAKGQPEGDLVYVNYGRTEDFSQLEAEMGVNATGKIVIVRYGKIFRGNKKM</sequence>
<dbReference type="SUPFAM" id="SSF52025">
    <property type="entry name" value="PA domain"/>
    <property type="match status" value="1"/>
</dbReference>
<keyword evidence="3" id="KW-0645">Protease</keyword>
<evidence type="ECO:0000256" key="1">
    <source>
        <dbReference type="ARBA" id="ARBA00023180"/>
    </source>
</evidence>